<dbReference type="PROSITE" id="PS50891">
    <property type="entry name" value="LOB"/>
    <property type="match status" value="1"/>
</dbReference>
<protein>
    <recommendedName>
        <fullName evidence="2">LOB domain-containing protein</fullName>
    </recommendedName>
</protein>
<dbReference type="PANTHER" id="PTHR31301">
    <property type="entry name" value="LOB DOMAIN-CONTAINING PROTEIN 4-RELATED"/>
    <property type="match status" value="1"/>
</dbReference>
<dbReference type="Pfam" id="PF03195">
    <property type="entry name" value="LOB"/>
    <property type="match status" value="1"/>
</dbReference>
<dbReference type="InterPro" id="IPR004883">
    <property type="entry name" value="LOB"/>
</dbReference>
<name>A0A7N0VK50_KALFE</name>
<dbReference type="PANTHER" id="PTHR31301:SF101">
    <property type="entry name" value="LOB DOMAIN-CONTAINING PROTEIN"/>
    <property type="match status" value="1"/>
</dbReference>
<evidence type="ECO:0000256" key="1">
    <source>
        <dbReference type="ARBA" id="ARBA00005474"/>
    </source>
</evidence>
<evidence type="ECO:0000259" key="2">
    <source>
        <dbReference type="PROSITE" id="PS50891"/>
    </source>
</evidence>
<feature type="domain" description="LOB" evidence="2">
    <location>
        <begin position="19"/>
        <end position="120"/>
    </location>
</feature>
<sequence>MTEKREQVLGPEVALNKVTPCAACKLLRRRCAEACPFSPYFSPLEPHKFLAVHRVFGASNVSKLLLEAPEGLRADAANTLVYEANVRIRDPVYGCMGAIAALQQQLLSLQAQLDAVRAEILKHDVKISQAAAASSAPSISSKNSTIALAAISNNNISIQTATTHHHQGDHHLMRSSSAT</sequence>
<comment type="similarity">
    <text evidence="1">Belongs to the LOB domain-containing protein family.</text>
</comment>
<evidence type="ECO:0000313" key="3">
    <source>
        <dbReference type="EnsemblPlants" id="Kaladp0878s0027.1.v1.1"/>
    </source>
</evidence>
<keyword evidence="4" id="KW-1185">Reference proteome</keyword>
<dbReference type="Proteomes" id="UP000594263">
    <property type="component" value="Unplaced"/>
</dbReference>
<accession>A0A7N0VK50</accession>
<evidence type="ECO:0000313" key="4">
    <source>
        <dbReference type="Proteomes" id="UP000594263"/>
    </source>
</evidence>
<dbReference type="OMA" id="FGEVFIY"/>
<dbReference type="Gramene" id="Kaladp0878s0027.1.v1.1">
    <property type="protein sequence ID" value="Kaladp0878s0027.1.v1.1"/>
    <property type="gene ID" value="Kaladp0878s0027.v1.1"/>
</dbReference>
<proteinExistence type="inferred from homology"/>
<dbReference type="EnsemblPlants" id="Kaladp0878s0027.1.v1.1">
    <property type="protein sequence ID" value="Kaladp0878s0027.1.v1.1"/>
    <property type="gene ID" value="Kaladp0878s0027.v1.1"/>
</dbReference>
<dbReference type="AlphaFoldDB" id="A0A7N0VK50"/>
<organism evidence="3 4">
    <name type="scientific">Kalanchoe fedtschenkoi</name>
    <name type="common">Lavender scallops</name>
    <name type="synonym">South American air plant</name>
    <dbReference type="NCBI Taxonomy" id="63787"/>
    <lineage>
        <taxon>Eukaryota</taxon>
        <taxon>Viridiplantae</taxon>
        <taxon>Streptophyta</taxon>
        <taxon>Embryophyta</taxon>
        <taxon>Tracheophyta</taxon>
        <taxon>Spermatophyta</taxon>
        <taxon>Magnoliopsida</taxon>
        <taxon>eudicotyledons</taxon>
        <taxon>Gunneridae</taxon>
        <taxon>Pentapetalae</taxon>
        <taxon>Saxifragales</taxon>
        <taxon>Crassulaceae</taxon>
        <taxon>Kalanchoe</taxon>
    </lineage>
</organism>
<reference evidence="3" key="1">
    <citation type="submission" date="2021-01" db="UniProtKB">
        <authorList>
            <consortium name="EnsemblPlants"/>
        </authorList>
    </citation>
    <scope>IDENTIFICATION</scope>
</reference>